<evidence type="ECO:0000313" key="3">
    <source>
        <dbReference type="Proteomes" id="UP001597369"/>
    </source>
</evidence>
<feature type="region of interest" description="Disordered" evidence="1">
    <location>
        <begin position="46"/>
        <end position="65"/>
    </location>
</feature>
<protein>
    <submittedName>
        <fullName evidence="2">Uncharacterized protein</fullName>
    </submittedName>
</protein>
<organism evidence="2 3">
    <name type="scientific">Pontibacter silvestris</name>
    <dbReference type="NCBI Taxonomy" id="2305183"/>
    <lineage>
        <taxon>Bacteria</taxon>
        <taxon>Pseudomonadati</taxon>
        <taxon>Bacteroidota</taxon>
        <taxon>Cytophagia</taxon>
        <taxon>Cytophagales</taxon>
        <taxon>Hymenobacteraceae</taxon>
        <taxon>Pontibacter</taxon>
    </lineage>
</organism>
<gene>
    <name evidence="2" type="ORF">ACFSKU_15885</name>
</gene>
<comment type="caution">
    <text evidence="2">The sequence shown here is derived from an EMBL/GenBank/DDBJ whole genome shotgun (WGS) entry which is preliminary data.</text>
</comment>
<reference evidence="3" key="1">
    <citation type="journal article" date="2019" name="Int. J. Syst. Evol. Microbiol.">
        <title>The Global Catalogue of Microorganisms (GCM) 10K type strain sequencing project: providing services to taxonomists for standard genome sequencing and annotation.</title>
        <authorList>
            <consortium name="The Broad Institute Genomics Platform"/>
            <consortium name="The Broad Institute Genome Sequencing Center for Infectious Disease"/>
            <person name="Wu L."/>
            <person name="Ma J."/>
        </authorList>
    </citation>
    <scope>NUCLEOTIDE SEQUENCE [LARGE SCALE GENOMIC DNA]</scope>
    <source>
        <strain evidence="3">JCM 16545</strain>
    </source>
</reference>
<accession>A0ABW4X313</accession>
<dbReference type="Proteomes" id="UP001597369">
    <property type="component" value="Unassembled WGS sequence"/>
</dbReference>
<dbReference type="EMBL" id="JBHUHV010000053">
    <property type="protein sequence ID" value="MFD2068370.1"/>
    <property type="molecule type" value="Genomic_DNA"/>
</dbReference>
<name>A0ABW4X313_9BACT</name>
<feature type="compositionally biased region" description="Polar residues" evidence="1">
    <location>
        <begin position="48"/>
        <end position="65"/>
    </location>
</feature>
<proteinExistence type="predicted"/>
<keyword evidence="3" id="KW-1185">Reference proteome</keyword>
<evidence type="ECO:0000256" key="1">
    <source>
        <dbReference type="SAM" id="MobiDB-lite"/>
    </source>
</evidence>
<sequence>MEEVRGQKGYASLGSAPDYEYFLGAGNDDMEQGSLRYGSGCMRGNDVQGRNGSCSQGTLAGSSGARVNSVNYKSLNIYSSRDNTFGRTGNQTETNS</sequence>
<evidence type="ECO:0000313" key="2">
    <source>
        <dbReference type="EMBL" id="MFD2068370.1"/>
    </source>
</evidence>
<dbReference type="RefSeq" id="WP_229959365.1">
    <property type="nucleotide sequence ID" value="NZ_JAJJWI010000005.1"/>
</dbReference>